<evidence type="ECO:0000256" key="1">
    <source>
        <dbReference type="SAM" id="MobiDB-lite"/>
    </source>
</evidence>
<protein>
    <submittedName>
        <fullName evidence="2">Uncharacterized protein</fullName>
    </submittedName>
</protein>
<dbReference type="Proteomes" id="UP000218231">
    <property type="component" value="Unassembled WGS sequence"/>
</dbReference>
<feature type="region of interest" description="Disordered" evidence="1">
    <location>
        <begin position="178"/>
        <end position="207"/>
    </location>
</feature>
<comment type="caution">
    <text evidence="2">The sequence shown here is derived from an EMBL/GenBank/DDBJ whole genome shotgun (WGS) entry which is preliminary data.</text>
</comment>
<feature type="region of interest" description="Disordered" evidence="1">
    <location>
        <begin position="1"/>
        <end position="51"/>
    </location>
</feature>
<feature type="region of interest" description="Disordered" evidence="1">
    <location>
        <begin position="103"/>
        <end position="151"/>
    </location>
</feature>
<keyword evidence="3" id="KW-1185">Reference proteome</keyword>
<dbReference type="EMBL" id="LIAE01010198">
    <property type="protein sequence ID" value="PAV65707.1"/>
    <property type="molecule type" value="Genomic_DNA"/>
</dbReference>
<name>A0A2A2JVK9_9BILA</name>
<proteinExistence type="predicted"/>
<feature type="compositionally biased region" description="Polar residues" evidence="1">
    <location>
        <begin position="183"/>
        <end position="201"/>
    </location>
</feature>
<gene>
    <name evidence="2" type="ORF">WR25_19665</name>
</gene>
<evidence type="ECO:0000313" key="3">
    <source>
        <dbReference type="Proteomes" id="UP000218231"/>
    </source>
</evidence>
<sequence length="207" mass="22343">MLLGLTELVSRRRSPSLQRKKPTNGSVKSKKPGELLKKVPAPRKISAPPGLHTAVVPMTDYVVATSGANGVTQIGVIGSNSTGPSTPTASPAAVRRLAENDGRASPLPATMRHQNPTNHADKENQEKQQITRRRSRSKTPTNKEKYANAMNLKSSIHVQYGVSEDDPNHDVKPVEILKPNDVPSITLSDSEGQTAMTSNENVDGRRT</sequence>
<organism evidence="2 3">
    <name type="scientific">Diploscapter pachys</name>
    <dbReference type="NCBI Taxonomy" id="2018661"/>
    <lineage>
        <taxon>Eukaryota</taxon>
        <taxon>Metazoa</taxon>
        <taxon>Ecdysozoa</taxon>
        <taxon>Nematoda</taxon>
        <taxon>Chromadorea</taxon>
        <taxon>Rhabditida</taxon>
        <taxon>Rhabditina</taxon>
        <taxon>Rhabditomorpha</taxon>
        <taxon>Rhabditoidea</taxon>
        <taxon>Rhabditidae</taxon>
        <taxon>Diploscapter</taxon>
    </lineage>
</organism>
<accession>A0A2A2JVK9</accession>
<evidence type="ECO:0000313" key="2">
    <source>
        <dbReference type="EMBL" id="PAV65707.1"/>
    </source>
</evidence>
<reference evidence="2 3" key="1">
    <citation type="journal article" date="2017" name="Curr. Biol.">
        <title>Genome architecture and evolution of a unichromosomal asexual nematode.</title>
        <authorList>
            <person name="Fradin H."/>
            <person name="Zegar C."/>
            <person name="Gutwein M."/>
            <person name="Lucas J."/>
            <person name="Kovtun M."/>
            <person name="Corcoran D."/>
            <person name="Baugh L.R."/>
            <person name="Kiontke K."/>
            <person name="Gunsalus K."/>
            <person name="Fitch D.H."/>
            <person name="Piano F."/>
        </authorList>
    </citation>
    <scope>NUCLEOTIDE SEQUENCE [LARGE SCALE GENOMIC DNA]</scope>
    <source>
        <strain evidence="2">PF1309</strain>
    </source>
</reference>
<dbReference type="AlphaFoldDB" id="A0A2A2JVK9"/>
<feature type="compositionally biased region" description="Basic residues" evidence="1">
    <location>
        <begin position="11"/>
        <end position="22"/>
    </location>
</feature>